<protein>
    <submittedName>
        <fullName evidence="6">Unannotated protein</fullName>
    </submittedName>
</protein>
<keyword evidence="1" id="KW-1277">Toxin-antitoxin system</keyword>
<dbReference type="Pfam" id="PF01850">
    <property type="entry name" value="PIN"/>
    <property type="match status" value="1"/>
</dbReference>
<accession>A0A6J7SPA0</accession>
<dbReference type="HAMAP" id="MF_00265">
    <property type="entry name" value="VapC_Nob1"/>
    <property type="match status" value="1"/>
</dbReference>
<keyword evidence="4" id="KW-0378">Hydrolase</keyword>
<dbReference type="CDD" id="cd09874">
    <property type="entry name" value="PIN_MT3492-like"/>
    <property type="match status" value="1"/>
</dbReference>
<evidence type="ECO:0000259" key="5">
    <source>
        <dbReference type="Pfam" id="PF01850"/>
    </source>
</evidence>
<keyword evidence="3" id="KW-0479">Metal-binding</keyword>
<dbReference type="SUPFAM" id="SSF88723">
    <property type="entry name" value="PIN domain-like"/>
    <property type="match status" value="1"/>
</dbReference>
<sequence length="130" mass="13899">MIVYCDAHVLLKRVLDEPDALTFCAVIDELLAGGASLATSAVGQLEVSRVIRRSTGRLQERQVQLALDEIAIVGISDLVLHNAADVPHQTLRSLDAIHVATAFTVGADLVLTLDKQMRAACEELGMLVGP</sequence>
<organism evidence="6">
    <name type="scientific">freshwater metagenome</name>
    <dbReference type="NCBI Taxonomy" id="449393"/>
    <lineage>
        <taxon>unclassified sequences</taxon>
        <taxon>metagenomes</taxon>
        <taxon>ecological metagenomes</taxon>
    </lineage>
</organism>
<evidence type="ECO:0000256" key="1">
    <source>
        <dbReference type="ARBA" id="ARBA00022649"/>
    </source>
</evidence>
<evidence type="ECO:0000313" key="6">
    <source>
        <dbReference type="EMBL" id="CAB5043125.1"/>
    </source>
</evidence>
<proteinExistence type="inferred from homology"/>
<gene>
    <name evidence="6" type="ORF">UFOPK4237_01701</name>
</gene>
<dbReference type="EMBL" id="CAFBPZ010000176">
    <property type="protein sequence ID" value="CAB5043125.1"/>
    <property type="molecule type" value="Genomic_DNA"/>
</dbReference>
<dbReference type="InterPro" id="IPR029060">
    <property type="entry name" value="PIN-like_dom_sf"/>
</dbReference>
<name>A0A6J7SPA0_9ZZZZ</name>
<evidence type="ECO:0000256" key="2">
    <source>
        <dbReference type="ARBA" id="ARBA00022722"/>
    </source>
</evidence>
<dbReference type="GO" id="GO:0046872">
    <property type="term" value="F:metal ion binding"/>
    <property type="evidence" value="ECO:0007669"/>
    <property type="project" value="UniProtKB-KW"/>
</dbReference>
<dbReference type="Gene3D" id="3.40.50.1010">
    <property type="entry name" value="5'-nuclease"/>
    <property type="match status" value="1"/>
</dbReference>
<dbReference type="GO" id="GO:0004540">
    <property type="term" value="F:RNA nuclease activity"/>
    <property type="evidence" value="ECO:0007669"/>
    <property type="project" value="InterPro"/>
</dbReference>
<dbReference type="InterPro" id="IPR002716">
    <property type="entry name" value="PIN_dom"/>
</dbReference>
<dbReference type="InterPro" id="IPR022907">
    <property type="entry name" value="VapC_family"/>
</dbReference>
<keyword evidence="2" id="KW-0540">Nuclease</keyword>
<evidence type="ECO:0000256" key="3">
    <source>
        <dbReference type="ARBA" id="ARBA00022723"/>
    </source>
</evidence>
<dbReference type="AlphaFoldDB" id="A0A6J7SPA0"/>
<dbReference type="GO" id="GO:0016787">
    <property type="term" value="F:hydrolase activity"/>
    <property type="evidence" value="ECO:0007669"/>
    <property type="project" value="UniProtKB-KW"/>
</dbReference>
<reference evidence="6" key="1">
    <citation type="submission" date="2020-05" db="EMBL/GenBank/DDBJ databases">
        <authorList>
            <person name="Chiriac C."/>
            <person name="Salcher M."/>
            <person name="Ghai R."/>
            <person name="Kavagutti S V."/>
        </authorList>
    </citation>
    <scope>NUCLEOTIDE SEQUENCE</scope>
</reference>
<evidence type="ECO:0000256" key="4">
    <source>
        <dbReference type="ARBA" id="ARBA00022801"/>
    </source>
</evidence>
<feature type="domain" description="PIN" evidence="5">
    <location>
        <begin position="3"/>
        <end position="121"/>
    </location>
</feature>